<feature type="domain" description="DUF7029" evidence="2">
    <location>
        <begin position="86"/>
        <end position="165"/>
    </location>
</feature>
<reference evidence="3 4" key="1">
    <citation type="submission" date="2009-12" db="EMBL/GenBank/DDBJ databases">
        <title>The draft genome of Batrachochytrium dendrobatidis.</title>
        <authorList>
            <consortium name="US DOE Joint Genome Institute (JGI-PGF)"/>
            <person name="Kuo A."/>
            <person name="Salamov A."/>
            <person name="Schmutz J."/>
            <person name="Lucas S."/>
            <person name="Pitluck S."/>
            <person name="Rosenblum E."/>
            <person name="Stajich J."/>
            <person name="Eisen M."/>
            <person name="Grigoriev I.V."/>
        </authorList>
    </citation>
    <scope>NUCLEOTIDE SEQUENCE [LARGE SCALE GENOMIC DNA]</scope>
    <source>
        <strain evidence="4">JAM81 / FGSC 10211</strain>
    </source>
</reference>
<feature type="chain" id="PRO_5003312388" description="DUF7029 domain-containing protein" evidence="1">
    <location>
        <begin position="18"/>
        <end position="481"/>
    </location>
</feature>
<proteinExistence type="predicted"/>
<keyword evidence="1" id="KW-0732">Signal</keyword>
<dbReference type="HOGENOM" id="CLU_558941_0_0_1"/>
<dbReference type="AlphaFoldDB" id="F4NWG2"/>
<sequence>MICLITFLVACTTVVAGTAIPAQSNKLDTQHHDDIMAKLNRPMPPAARMEPYHPDNKPSVDSIVHWYDPTRGQSSTILAGMRITASVPSVNLNNVPTMKSVSCTKNSVVVKFSSIKDIELWSNSKVLLIIASIHGCGIDGSNEFVLRLATKMTVNAAKKSIKFVTVDPKSAGVTGAFEMFAVPVAQDRQSIPTKSTNMYPMANLDRVGHGAVDFGTPYNNSFIIPLNVDMSINKDVNLPLGNVGILNAGCFPCGIHGVSAVIFRSFGKLFEKPEMSVEWTGHVEMEANIQFKLDVQANVQSSEVTIIEYPLTPINIPGVLILGPDVMLNARANSAILTDTHVQVNMTASVPNFRAFVSSAAPKDISGFTPIYTMSSDSHLMIDAKISISLIPKIAVVAKVFGSDLLHTSLKLDNRADIKFNVAEDGSLSTGSQGKKAEHVKGCVSLGLGTKLVGEIFGISTDLVTVPTVVLVDKCFTSVSK</sequence>
<dbReference type="GeneID" id="18238098"/>
<protein>
    <recommendedName>
        <fullName evidence="2">DUF7029 domain-containing protein</fullName>
    </recommendedName>
</protein>
<keyword evidence="4" id="KW-1185">Reference proteome</keyword>
<organism evidence="3 4">
    <name type="scientific">Batrachochytrium dendrobatidis (strain JAM81 / FGSC 10211)</name>
    <name type="common">Frog chytrid fungus</name>
    <dbReference type="NCBI Taxonomy" id="684364"/>
    <lineage>
        <taxon>Eukaryota</taxon>
        <taxon>Fungi</taxon>
        <taxon>Fungi incertae sedis</taxon>
        <taxon>Chytridiomycota</taxon>
        <taxon>Chytridiomycota incertae sedis</taxon>
        <taxon>Chytridiomycetes</taxon>
        <taxon>Rhizophydiales</taxon>
        <taxon>Rhizophydiales incertae sedis</taxon>
        <taxon>Batrachochytrium</taxon>
    </lineage>
</organism>
<dbReference type="RefSeq" id="XP_006676683.1">
    <property type="nucleotide sequence ID" value="XM_006676620.1"/>
</dbReference>
<gene>
    <name evidence="3" type="ORF">BATDEDRAFT_23007</name>
</gene>
<evidence type="ECO:0000256" key="1">
    <source>
        <dbReference type="SAM" id="SignalP"/>
    </source>
</evidence>
<evidence type="ECO:0000313" key="3">
    <source>
        <dbReference type="EMBL" id="EGF82826.1"/>
    </source>
</evidence>
<evidence type="ECO:0000313" key="4">
    <source>
        <dbReference type="Proteomes" id="UP000007241"/>
    </source>
</evidence>
<dbReference type="Proteomes" id="UP000007241">
    <property type="component" value="Unassembled WGS sequence"/>
</dbReference>
<dbReference type="EMBL" id="GL882880">
    <property type="protein sequence ID" value="EGF82826.1"/>
    <property type="molecule type" value="Genomic_DNA"/>
</dbReference>
<dbReference type="InParanoid" id="F4NWG2"/>
<evidence type="ECO:0000259" key="2">
    <source>
        <dbReference type="Pfam" id="PF22974"/>
    </source>
</evidence>
<dbReference type="Pfam" id="PF22974">
    <property type="entry name" value="DUF7029"/>
    <property type="match status" value="1"/>
</dbReference>
<dbReference type="InterPro" id="IPR054293">
    <property type="entry name" value="DUF7029"/>
</dbReference>
<dbReference type="OMA" id="WTTHATS"/>
<dbReference type="OrthoDB" id="2153732at2759"/>
<dbReference type="STRING" id="684364.F4NWG2"/>
<name>F4NWG2_BATDJ</name>
<feature type="signal peptide" evidence="1">
    <location>
        <begin position="1"/>
        <end position="17"/>
    </location>
</feature>
<accession>F4NWG2</accession>